<keyword evidence="11" id="KW-1185">Reference proteome</keyword>
<feature type="transmembrane region" description="Helical" evidence="8">
    <location>
        <begin position="395"/>
        <end position="414"/>
    </location>
</feature>
<dbReference type="InterPro" id="IPR052192">
    <property type="entry name" value="Insect_Ionotropic_Sensory_Rcpt"/>
</dbReference>
<dbReference type="PANTHER" id="PTHR42643">
    <property type="entry name" value="IONOTROPIC RECEPTOR 20A-RELATED"/>
    <property type="match status" value="1"/>
</dbReference>
<evidence type="ECO:0000256" key="4">
    <source>
        <dbReference type="ARBA" id="ARBA00022989"/>
    </source>
</evidence>
<comment type="caution">
    <text evidence="10">The sequence shown here is derived from an EMBL/GenBank/DDBJ whole genome shotgun (WGS) entry which is preliminary data.</text>
</comment>
<evidence type="ECO:0000256" key="6">
    <source>
        <dbReference type="ARBA" id="ARBA00023170"/>
    </source>
</evidence>
<dbReference type="OrthoDB" id="6430908at2759"/>
<dbReference type="PANTHER" id="PTHR42643:SF24">
    <property type="entry name" value="IONOTROPIC RECEPTOR 60A"/>
    <property type="match status" value="1"/>
</dbReference>
<name>A0A2J7RAK4_9NEOP</name>
<comment type="subcellular location">
    <subcellularLocation>
        <location evidence="1">Cell membrane</location>
        <topology evidence="1">Multi-pass membrane protein</topology>
    </subcellularLocation>
</comment>
<feature type="transmembrane region" description="Helical" evidence="8">
    <location>
        <begin position="610"/>
        <end position="630"/>
    </location>
</feature>
<keyword evidence="4 8" id="KW-1133">Transmembrane helix</keyword>
<dbReference type="Gene3D" id="1.10.287.70">
    <property type="match status" value="1"/>
</dbReference>
<evidence type="ECO:0000256" key="1">
    <source>
        <dbReference type="ARBA" id="ARBA00004651"/>
    </source>
</evidence>
<dbReference type="Gene3D" id="3.40.190.10">
    <property type="entry name" value="Periplasmic binding protein-like II"/>
    <property type="match status" value="1"/>
</dbReference>
<dbReference type="STRING" id="105785.A0A2J7RAK4"/>
<evidence type="ECO:0000259" key="9">
    <source>
        <dbReference type="Pfam" id="PF24061"/>
    </source>
</evidence>
<keyword evidence="6" id="KW-0675">Receptor</keyword>
<feature type="transmembrane region" description="Helical" evidence="8">
    <location>
        <begin position="371"/>
        <end position="389"/>
    </location>
</feature>
<feature type="domain" description="Putative ionotropic receptor ligand binding" evidence="9">
    <location>
        <begin position="108"/>
        <end position="215"/>
    </location>
</feature>
<evidence type="ECO:0000256" key="5">
    <source>
        <dbReference type="ARBA" id="ARBA00023136"/>
    </source>
</evidence>
<evidence type="ECO:0000256" key="2">
    <source>
        <dbReference type="ARBA" id="ARBA00022475"/>
    </source>
</evidence>
<dbReference type="SUPFAM" id="SSF53850">
    <property type="entry name" value="Periplasmic binding protein-like II"/>
    <property type="match status" value="1"/>
</dbReference>
<dbReference type="FunCoup" id="A0A2J7RAK4">
    <property type="interactions" value="76"/>
</dbReference>
<evidence type="ECO:0000313" key="10">
    <source>
        <dbReference type="EMBL" id="PNF37868.1"/>
    </source>
</evidence>
<keyword evidence="3 8" id="KW-0812">Transmembrane</keyword>
<accession>A0A2J7RAK4</accession>
<keyword evidence="2" id="KW-1003">Cell membrane</keyword>
<dbReference type="EMBL" id="NEVH01006567">
    <property type="protein sequence ID" value="PNF37868.1"/>
    <property type="molecule type" value="Genomic_DNA"/>
</dbReference>
<evidence type="ECO:0000313" key="11">
    <source>
        <dbReference type="Proteomes" id="UP000235965"/>
    </source>
</evidence>
<dbReference type="AlphaFoldDB" id="A0A2J7RAK4"/>
<keyword evidence="7" id="KW-0325">Glycoprotein</keyword>
<evidence type="ECO:0000256" key="8">
    <source>
        <dbReference type="SAM" id="Phobius"/>
    </source>
</evidence>
<evidence type="ECO:0000256" key="3">
    <source>
        <dbReference type="ARBA" id="ARBA00022692"/>
    </source>
</evidence>
<protein>
    <recommendedName>
        <fullName evidence="9">Putative ionotropic receptor ligand binding domain-containing protein</fullName>
    </recommendedName>
</protein>
<dbReference type="Proteomes" id="UP000235965">
    <property type="component" value="Unassembled WGS sequence"/>
</dbReference>
<evidence type="ECO:0000256" key="7">
    <source>
        <dbReference type="ARBA" id="ARBA00023180"/>
    </source>
</evidence>
<proteinExistence type="predicted"/>
<gene>
    <name evidence="10" type="ORF">B7P43_G07394</name>
</gene>
<reference evidence="10 11" key="1">
    <citation type="submission" date="2017-12" db="EMBL/GenBank/DDBJ databases">
        <title>Hemimetabolous genomes reveal molecular basis of termite eusociality.</title>
        <authorList>
            <person name="Harrison M.C."/>
            <person name="Jongepier E."/>
            <person name="Robertson H.M."/>
            <person name="Arning N."/>
            <person name="Bitard-Feildel T."/>
            <person name="Chao H."/>
            <person name="Childers C.P."/>
            <person name="Dinh H."/>
            <person name="Doddapaneni H."/>
            <person name="Dugan S."/>
            <person name="Gowin J."/>
            <person name="Greiner C."/>
            <person name="Han Y."/>
            <person name="Hu H."/>
            <person name="Hughes D.S.T."/>
            <person name="Huylmans A.-K."/>
            <person name="Kemena C."/>
            <person name="Kremer L.P.M."/>
            <person name="Lee S.L."/>
            <person name="Lopez-Ezquerra A."/>
            <person name="Mallet L."/>
            <person name="Monroy-Kuhn J.M."/>
            <person name="Moser A."/>
            <person name="Murali S.C."/>
            <person name="Muzny D.M."/>
            <person name="Otani S."/>
            <person name="Piulachs M.-D."/>
            <person name="Poelchau M."/>
            <person name="Qu J."/>
            <person name="Schaub F."/>
            <person name="Wada-Katsumata A."/>
            <person name="Worley K.C."/>
            <person name="Xie Q."/>
            <person name="Ylla G."/>
            <person name="Poulsen M."/>
            <person name="Gibbs R.A."/>
            <person name="Schal C."/>
            <person name="Richards S."/>
            <person name="Belles X."/>
            <person name="Korb J."/>
            <person name="Bornberg-Bauer E."/>
        </authorList>
    </citation>
    <scope>NUCLEOTIDE SEQUENCE [LARGE SCALE GENOMIC DNA]</scope>
    <source>
        <tissue evidence="10">Whole body</tissue>
    </source>
</reference>
<dbReference type="InterPro" id="IPR056198">
    <property type="entry name" value="LBD_receptor"/>
</dbReference>
<dbReference type="GO" id="GO:0005886">
    <property type="term" value="C:plasma membrane"/>
    <property type="evidence" value="ECO:0007669"/>
    <property type="project" value="UniProtKB-SubCell"/>
</dbReference>
<sequence length="637" mass="73041">MQVLGSLHSHAVNHLGQHAVDCVPDISEKYFENGRTLVVSLSANNMSKQDEEIDAMAESVQLDMLAQMNTGDALLRRLHLALRWPIAVYCTAEEVIKRDPRDWDTRNSDKHGSYVLFVRHQNGILNTVNKHMQQLESLSAWNSRANFVVVVDDYYTEDKDQMLKDIFKECWKWNVFNLVILLPVTRTSTYTSVGVYTWYPYRLPFGRCGELHQVFHMNTCLSTASKKGRYLNNSPIFDQKIPNNLNGCPFRVATLKFHPFIIYDNYTLDGSEIRLISNLADKMNVSLKLRVSLSSERKGQQLSNGTWTGLRGELIYGSSDMIFGHILTNLDDHLLFDDTIVYSSDKFTWFIARADAYPRWLSMARVFTPKLWIVLLISIPVAAFVMKWLSRKRSVELWSYAKSVFAFWAALLCIGADMPYSTPLRIFFLSWVMFSLAVNTVFQTYVTSYLVDPGLQHQIDSAEELYGSNSVFAFPGTIDKFFTKQFLDNLKPRIRADPVVCLDYVANKDNFATVAGRKLVEYFSEDLAKRGSKHEIFRFREDLFQLSTVMLLPKGNPLHELVNKILFRTCEAGLVDKFYKDIIIENQIKAGIIEISALIDEYIPLSLSHLQASFLFLFLGLGISSVVLLLEKSLRRK</sequence>
<keyword evidence="5 8" id="KW-0472">Membrane</keyword>
<dbReference type="Pfam" id="PF24061">
    <property type="entry name" value="LBD_receptor"/>
    <property type="match status" value="1"/>
</dbReference>
<dbReference type="InParanoid" id="A0A2J7RAK4"/>
<organism evidence="10 11">
    <name type="scientific">Cryptotermes secundus</name>
    <dbReference type="NCBI Taxonomy" id="105785"/>
    <lineage>
        <taxon>Eukaryota</taxon>
        <taxon>Metazoa</taxon>
        <taxon>Ecdysozoa</taxon>
        <taxon>Arthropoda</taxon>
        <taxon>Hexapoda</taxon>
        <taxon>Insecta</taxon>
        <taxon>Pterygota</taxon>
        <taxon>Neoptera</taxon>
        <taxon>Polyneoptera</taxon>
        <taxon>Dictyoptera</taxon>
        <taxon>Blattodea</taxon>
        <taxon>Blattoidea</taxon>
        <taxon>Termitoidae</taxon>
        <taxon>Kalotermitidae</taxon>
        <taxon>Cryptotermitinae</taxon>
        <taxon>Cryptotermes</taxon>
    </lineage>
</organism>